<dbReference type="InterPro" id="IPR037138">
    <property type="entry name" value="His_deacetylse_dom_sf"/>
</dbReference>
<keyword evidence="5" id="KW-1185">Reference proteome</keyword>
<name>A0A370HHL3_9HYPH</name>
<comment type="caution">
    <text evidence="4">The sequence shown here is derived from an EMBL/GenBank/DDBJ whole genome shotgun (WGS) entry which is preliminary data.</text>
</comment>
<dbReference type="GO" id="GO:0016787">
    <property type="term" value="F:hydrolase activity"/>
    <property type="evidence" value="ECO:0007669"/>
    <property type="project" value="UniProtKB-KW"/>
</dbReference>
<dbReference type="InterPro" id="IPR044150">
    <property type="entry name" value="HDAC_classIV"/>
</dbReference>
<dbReference type="RefSeq" id="WP_425374299.1">
    <property type="nucleotide sequence ID" value="NZ_QQBB01000009.1"/>
</dbReference>
<organism evidence="4 5">
    <name type="scientific">Microvirga subterranea</name>
    <dbReference type="NCBI Taxonomy" id="186651"/>
    <lineage>
        <taxon>Bacteria</taxon>
        <taxon>Pseudomonadati</taxon>
        <taxon>Pseudomonadota</taxon>
        <taxon>Alphaproteobacteria</taxon>
        <taxon>Hyphomicrobiales</taxon>
        <taxon>Methylobacteriaceae</taxon>
        <taxon>Microvirga</taxon>
    </lineage>
</organism>
<accession>A0A370HHL3</accession>
<feature type="domain" description="Histone deacetylase" evidence="3">
    <location>
        <begin position="3"/>
        <end position="266"/>
    </location>
</feature>
<dbReference type="SUPFAM" id="SSF52768">
    <property type="entry name" value="Arginase/deacetylase"/>
    <property type="match status" value="1"/>
</dbReference>
<dbReference type="InterPro" id="IPR023801">
    <property type="entry name" value="His_deacetylse_dom"/>
</dbReference>
<dbReference type="PANTHER" id="PTHR10625">
    <property type="entry name" value="HISTONE DEACETYLASE HDAC1-RELATED"/>
    <property type="match status" value="1"/>
</dbReference>
<dbReference type="CDD" id="cd09993">
    <property type="entry name" value="HDAC_classIV"/>
    <property type="match status" value="1"/>
</dbReference>
<dbReference type="GO" id="GO:0004407">
    <property type="term" value="F:histone deacetylase activity"/>
    <property type="evidence" value="ECO:0007669"/>
    <property type="project" value="InterPro"/>
</dbReference>
<dbReference type="PRINTS" id="PR01270">
    <property type="entry name" value="HDASUPER"/>
</dbReference>
<gene>
    <name evidence="4" type="ORF">DES45_109119</name>
</gene>
<dbReference type="AlphaFoldDB" id="A0A370HHL3"/>
<dbReference type="Proteomes" id="UP000254925">
    <property type="component" value="Unassembled WGS sequence"/>
</dbReference>
<dbReference type="PANTHER" id="PTHR10625:SF19">
    <property type="entry name" value="HISTONE DEACETYLASE 12"/>
    <property type="match status" value="1"/>
</dbReference>
<protein>
    <submittedName>
        <fullName evidence="4">Acetoin utilization deacetylase AcuC-like enzyme</fullName>
    </submittedName>
</protein>
<keyword evidence="2" id="KW-0378">Hydrolase</keyword>
<dbReference type="GO" id="GO:0040029">
    <property type="term" value="P:epigenetic regulation of gene expression"/>
    <property type="evidence" value="ECO:0007669"/>
    <property type="project" value="TreeGrafter"/>
</dbReference>
<sequence>MRKYGRLTEILEERGLASAGFARPEAAPADLIALAHDRTYVDHVLACTVPRDIERRIGLPVDEGVVRRARTSAAGTLMAAELALVHGLAGSAAGGSHHGQRETGAGFCVFNDVAVAAKALKRDGRIQRALVVDLDVHQGDGTADCLRDDPDLFTFSMHAEKNYPVRKIPSDLDISLADGMGDEEYVEALRAHLPRLLDALAPDLVFLNAGVDPHRDDKLGRLSLSDAGLRRRDELVVEEARSRDIPLVAVIGGGYSTDIDALARRHAIVFEVMAAWNEAHS</sequence>
<dbReference type="Pfam" id="PF00850">
    <property type="entry name" value="Hist_deacetyl"/>
    <property type="match status" value="1"/>
</dbReference>
<evidence type="ECO:0000313" key="5">
    <source>
        <dbReference type="Proteomes" id="UP000254925"/>
    </source>
</evidence>
<dbReference type="EMBL" id="QQBB01000009">
    <property type="protein sequence ID" value="RDI56435.1"/>
    <property type="molecule type" value="Genomic_DNA"/>
</dbReference>
<proteinExistence type="inferred from homology"/>
<evidence type="ECO:0000256" key="1">
    <source>
        <dbReference type="ARBA" id="ARBA00005947"/>
    </source>
</evidence>
<dbReference type="InterPro" id="IPR023696">
    <property type="entry name" value="Ureohydrolase_dom_sf"/>
</dbReference>
<dbReference type="InterPro" id="IPR000286">
    <property type="entry name" value="HDACs"/>
</dbReference>
<dbReference type="Gene3D" id="3.40.800.20">
    <property type="entry name" value="Histone deacetylase domain"/>
    <property type="match status" value="1"/>
</dbReference>
<evidence type="ECO:0000256" key="2">
    <source>
        <dbReference type="ARBA" id="ARBA00022801"/>
    </source>
</evidence>
<reference evidence="4 5" key="1">
    <citation type="submission" date="2018-07" db="EMBL/GenBank/DDBJ databases">
        <title>Genomic Encyclopedia of Type Strains, Phase IV (KMG-IV): sequencing the most valuable type-strain genomes for metagenomic binning, comparative biology and taxonomic classification.</title>
        <authorList>
            <person name="Goeker M."/>
        </authorList>
    </citation>
    <scope>NUCLEOTIDE SEQUENCE [LARGE SCALE GENOMIC DNA]</scope>
    <source>
        <strain evidence="4 5">DSM 14364</strain>
    </source>
</reference>
<evidence type="ECO:0000259" key="3">
    <source>
        <dbReference type="Pfam" id="PF00850"/>
    </source>
</evidence>
<evidence type="ECO:0000313" key="4">
    <source>
        <dbReference type="EMBL" id="RDI56435.1"/>
    </source>
</evidence>
<comment type="similarity">
    <text evidence="1">Belongs to the histone deacetylase family.</text>
</comment>